<dbReference type="EMBL" id="JADGMS010000009">
    <property type="protein sequence ID" value="KAF9675464.1"/>
    <property type="molecule type" value="Genomic_DNA"/>
</dbReference>
<keyword evidence="5" id="KW-0677">Repeat</keyword>
<feature type="transmembrane region" description="Helical" evidence="8">
    <location>
        <begin position="611"/>
        <end position="629"/>
    </location>
</feature>
<feature type="domain" description="Gelsolin-like" evidence="9">
    <location>
        <begin position="37"/>
        <end position="117"/>
    </location>
</feature>
<dbReference type="SUPFAM" id="SSF55753">
    <property type="entry name" value="Actin depolymerizing proteins"/>
    <property type="match status" value="4"/>
</dbReference>
<dbReference type="CDD" id="cd11290">
    <property type="entry name" value="gelsolin_S1_like"/>
    <property type="match status" value="1"/>
</dbReference>
<organism evidence="10 11">
    <name type="scientific">Salix dunnii</name>
    <dbReference type="NCBI Taxonomy" id="1413687"/>
    <lineage>
        <taxon>Eukaryota</taxon>
        <taxon>Viridiplantae</taxon>
        <taxon>Streptophyta</taxon>
        <taxon>Embryophyta</taxon>
        <taxon>Tracheophyta</taxon>
        <taxon>Spermatophyta</taxon>
        <taxon>Magnoliopsida</taxon>
        <taxon>eudicotyledons</taxon>
        <taxon>Gunneridae</taxon>
        <taxon>Pentapetalae</taxon>
        <taxon>rosids</taxon>
        <taxon>fabids</taxon>
        <taxon>Malpighiales</taxon>
        <taxon>Salicaceae</taxon>
        <taxon>Saliceae</taxon>
        <taxon>Salix</taxon>
    </lineage>
</organism>
<feature type="region of interest" description="Disordered" evidence="7">
    <location>
        <begin position="654"/>
        <end position="741"/>
    </location>
</feature>
<dbReference type="InterPro" id="IPR017850">
    <property type="entry name" value="Alkaline_phosphatase_core_sf"/>
</dbReference>
<evidence type="ECO:0000313" key="10">
    <source>
        <dbReference type="EMBL" id="KAF9675464.1"/>
    </source>
</evidence>
<comment type="subcellular location">
    <subcellularLocation>
        <location evidence="1">Secreted</location>
    </subcellularLocation>
</comment>
<dbReference type="GO" id="GO:0005576">
    <property type="term" value="C:extracellular region"/>
    <property type="evidence" value="ECO:0007669"/>
    <property type="project" value="UniProtKB-SubCell"/>
</dbReference>
<evidence type="ECO:0000256" key="6">
    <source>
        <dbReference type="ARBA" id="ARBA00022801"/>
    </source>
</evidence>
<feature type="transmembrane region" description="Helical" evidence="8">
    <location>
        <begin position="468"/>
        <end position="489"/>
    </location>
</feature>
<keyword evidence="8" id="KW-0472">Membrane</keyword>
<evidence type="ECO:0000256" key="7">
    <source>
        <dbReference type="SAM" id="MobiDB-lite"/>
    </source>
</evidence>
<evidence type="ECO:0000313" key="11">
    <source>
        <dbReference type="Proteomes" id="UP000657918"/>
    </source>
</evidence>
<dbReference type="InterPro" id="IPR007312">
    <property type="entry name" value="Phosphoesterase"/>
</dbReference>
<dbReference type="Pfam" id="PF04185">
    <property type="entry name" value="Phosphoesterase"/>
    <property type="match status" value="1"/>
</dbReference>
<evidence type="ECO:0000256" key="3">
    <source>
        <dbReference type="ARBA" id="ARBA00022525"/>
    </source>
</evidence>
<dbReference type="GO" id="GO:0042578">
    <property type="term" value="F:phosphoric ester hydrolase activity"/>
    <property type="evidence" value="ECO:0007669"/>
    <property type="project" value="UniProtKB-ARBA"/>
</dbReference>
<dbReference type="PRINTS" id="PR00597">
    <property type="entry name" value="GELSOLIN"/>
</dbReference>
<protein>
    <recommendedName>
        <fullName evidence="9">Gelsolin-like domain-containing protein</fullName>
    </recommendedName>
</protein>
<dbReference type="FunFam" id="3.40.20.10:FF:000001">
    <property type="entry name" value="Gelsolin"/>
    <property type="match status" value="1"/>
</dbReference>
<evidence type="ECO:0000256" key="8">
    <source>
        <dbReference type="SAM" id="Phobius"/>
    </source>
</evidence>
<dbReference type="PANTHER" id="PTHR31956">
    <property type="entry name" value="NON-SPECIFIC PHOSPHOLIPASE C4-RELATED"/>
    <property type="match status" value="1"/>
</dbReference>
<dbReference type="Gene3D" id="3.40.720.10">
    <property type="entry name" value="Alkaline Phosphatase, subunit A"/>
    <property type="match status" value="2"/>
</dbReference>
<comment type="caution">
    <text evidence="10">The sequence shown here is derived from an EMBL/GenBank/DDBJ whole genome shotgun (WGS) entry which is preliminary data.</text>
</comment>
<keyword evidence="8" id="KW-1133">Transmembrane helix</keyword>
<keyword evidence="4" id="KW-0732">Signal</keyword>
<keyword evidence="3" id="KW-0964">Secreted</keyword>
<dbReference type="SMART" id="SM00262">
    <property type="entry name" value="GEL"/>
    <property type="match status" value="3"/>
</dbReference>
<keyword evidence="8" id="KW-0812">Transmembrane</keyword>
<sequence>MSKEIDSVLDGAGAKPYPYLCLFLYWIVSGIAVQLRLVPVPKSLHGKFYSGNAYVVLSTVLQKGGPPQHDIHYWLGKDADEVESTLASDKALELDSALGSCTVQYREVQGQETEKFLSYFKPCVIPIEGVFSSESGQLNGESYKISLLTCKGEHVVSVKEAFSAVLTHVHSCILPSLRMPFKSSANLPRIRIGLETSIFRSYFKNWPQVVEPKLYEEGRGKVAAIFKHQGYDVKELPDDEDCQPYINCRGKLKDDRADAISHMNALADSSKKDPVLVQVIQDKEPLLFFSIFQTVIIFKGGLSKRYKNLVAEKGILDETYDEQKTALFRVQGISPENMQAIQVDHVSNSLNSSYCYILQTGTSIFTWIGNLSSTVDHALLDRMLELINVSKFFGLMPTWQPISVREGSEPDIFWNALGGKTEYPRQKEPKQHVEDPRLFTLTCADGMQNTFSNFIHSKDDVLCPGFELLQVLIAVKFFLMVVIGSYATWLNFVPGNFKVKEVYNFAQDDLTTEDVLILDCHEEIHVWIGSHSNIKSKQQAISLGMKFLQTDPLVEGLSSETPIYVVTEGREPPFFTRFFEWDSSKANMHGNSFERKLAILKGKKQNLEVSVVSYFAILVSCIWMGAFPGSERSGKMLKKPKNVTCPNIPLSVHTGKSWKGSSKESTPDGLRSKSVSSNGRSSSSPVTSVSVKHFNSSTNFQISTPTPTARKLFPGSPFHDSDGSPKAEAESPSQAAALDQVDGNYASENSVIYPYERLKVNSSDPVTDIDVTKRESLDFDNLHKKHKSKIKGPIKTLVILVMENRSFDHVLGWLKSTRPDIDGLTGSESNRISVSDSNADEIFVSDDAVFIDSDPGHSFQAIREQIFGSNDTFADPAPMSGFAQQAKSMSETMSKIVMSGFKPSRVPVYTELANEFAVFDRWFASVPASTQPNRLYVHSATSHGAMSNVRKDLIHGFPQKTIFDSLDENGLSFGVYYQNIPATLFLTSLRKLKHALKFHSYELKFKLHAKLGKLPNYVVVEQRYFDVELFPANDDHPSHDVARGQRFVKEVYETLRSSPQWKEMALLITYDEHGGFYDHVPTPVRGVPNPDGIIGSDPYYFQFNRLGVRVPTLLISPWIDKGTVIHEPVGPRPSSQFEHSSIPATVKKLFNLKSNFLTRRDAWAGSFENYFYLRDTPRDDCPETLPEVTTLMRPWGPKEDASLTEFQVEMIQLASQLNGDYVLKAYPDIGKSMTVGEANRYAEDAVRRFLEAGRAALRAGANESAIVTMRPSLTSRIPAEGHGNYQKAY</sequence>
<dbReference type="CDD" id="cd11291">
    <property type="entry name" value="gelsolin_S6_like"/>
    <property type="match status" value="1"/>
</dbReference>
<evidence type="ECO:0000256" key="4">
    <source>
        <dbReference type="ARBA" id="ARBA00022729"/>
    </source>
</evidence>
<feature type="compositionally biased region" description="Polar residues" evidence="7">
    <location>
        <begin position="693"/>
        <end position="707"/>
    </location>
</feature>
<dbReference type="GO" id="GO:0051015">
    <property type="term" value="F:actin filament binding"/>
    <property type="evidence" value="ECO:0007669"/>
    <property type="project" value="InterPro"/>
</dbReference>
<feature type="domain" description="Gelsolin-like" evidence="9">
    <location>
        <begin position="498"/>
        <end position="575"/>
    </location>
</feature>
<dbReference type="Gene3D" id="3.40.20.10">
    <property type="entry name" value="Severin"/>
    <property type="match status" value="4"/>
</dbReference>
<dbReference type="Proteomes" id="UP000657918">
    <property type="component" value="Unassembled WGS sequence"/>
</dbReference>
<dbReference type="InterPro" id="IPR007123">
    <property type="entry name" value="Gelsolin-like_dom"/>
</dbReference>
<dbReference type="PANTHER" id="PTHR31956:SF1">
    <property type="entry name" value="NON-SPECIFIC PHOSPHOLIPASE C1"/>
    <property type="match status" value="1"/>
</dbReference>
<feature type="compositionally biased region" description="Basic and acidic residues" evidence="7">
    <location>
        <begin position="719"/>
        <end position="729"/>
    </location>
</feature>
<keyword evidence="11" id="KW-1185">Reference proteome</keyword>
<evidence type="ECO:0000256" key="2">
    <source>
        <dbReference type="ARBA" id="ARBA00009717"/>
    </source>
</evidence>
<dbReference type="InterPro" id="IPR007122">
    <property type="entry name" value="Villin/Gelsolin"/>
</dbReference>
<comment type="similarity">
    <text evidence="2">Belongs to the bacterial phospholipase C family.</text>
</comment>
<proteinExistence type="inferred from homology"/>
<feature type="compositionally biased region" description="Low complexity" evidence="7">
    <location>
        <begin position="672"/>
        <end position="691"/>
    </location>
</feature>
<evidence type="ECO:0000256" key="1">
    <source>
        <dbReference type="ARBA" id="ARBA00004613"/>
    </source>
</evidence>
<name>A0A835JWP3_9ROSI</name>
<dbReference type="Pfam" id="PF00626">
    <property type="entry name" value="Gelsolin"/>
    <property type="match status" value="2"/>
</dbReference>
<evidence type="ECO:0000256" key="5">
    <source>
        <dbReference type="ARBA" id="ARBA00022737"/>
    </source>
</evidence>
<dbReference type="GO" id="GO:0009395">
    <property type="term" value="P:phospholipid catabolic process"/>
    <property type="evidence" value="ECO:0007669"/>
    <property type="project" value="TreeGrafter"/>
</dbReference>
<evidence type="ECO:0000259" key="9">
    <source>
        <dbReference type="Pfam" id="PF00626"/>
    </source>
</evidence>
<dbReference type="FunFam" id="3.40.720.10:FF:000011">
    <property type="entry name" value="Non-specific phospholipase C1"/>
    <property type="match status" value="1"/>
</dbReference>
<dbReference type="FunFam" id="3.40.720.10:FF:000028">
    <property type="entry name" value="Non-specific phospholipase C1"/>
    <property type="match status" value="1"/>
</dbReference>
<dbReference type="CDD" id="cd11288">
    <property type="entry name" value="gelsolin_S5_like"/>
    <property type="match status" value="1"/>
</dbReference>
<keyword evidence="6" id="KW-0378">Hydrolase</keyword>
<reference evidence="10 11" key="1">
    <citation type="submission" date="2020-10" db="EMBL/GenBank/DDBJ databases">
        <title>Plant Genome Project.</title>
        <authorList>
            <person name="Zhang R.-G."/>
        </authorList>
    </citation>
    <scope>NUCLEOTIDE SEQUENCE [LARGE SCALE GENOMIC DNA]</scope>
    <source>
        <strain evidence="10">FAFU-HL-1</strain>
        <tissue evidence="10">Leaf</tissue>
    </source>
</reference>
<gene>
    <name evidence="10" type="ORF">SADUNF_Sadunf09G0035000</name>
</gene>
<dbReference type="OrthoDB" id="6375767at2759"/>
<dbReference type="InterPro" id="IPR029006">
    <property type="entry name" value="ADF-H/Gelsolin-like_dom_sf"/>
</dbReference>
<accession>A0A835JWP3</accession>